<proteinExistence type="predicted"/>
<dbReference type="AGR" id="WB:WBGene00010743"/>
<dbReference type="HOGENOM" id="CLU_1940013_0_0_1"/>
<dbReference type="KEGG" id="cel:CELE_K10D6.3"/>
<dbReference type="EMBL" id="BX284605">
    <property type="protein sequence ID" value="CAA98510.2"/>
    <property type="molecule type" value="Genomic_DNA"/>
</dbReference>
<dbReference type="Bgee" id="WBGene00010743">
    <property type="expression patterns" value="Expressed in larva and 2 other cell types or tissues"/>
</dbReference>
<evidence type="ECO:0000313" key="3">
    <source>
        <dbReference type="Proteomes" id="UP000001940"/>
    </source>
</evidence>
<gene>
    <name evidence="2" type="ORF">CELE_K10D6.3</name>
    <name evidence="2 4" type="ORF">K10D6.3</name>
</gene>
<dbReference type="UCSC" id="K10D6.3">
    <property type="organism name" value="c. elegans"/>
</dbReference>
<keyword evidence="3" id="KW-1185">Reference proteome</keyword>
<evidence type="ECO:0000256" key="1">
    <source>
        <dbReference type="SAM" id="MobiDB-lite"/>
    </source>
</evidence>
<feature type="compositionally biased region" description="Basic and acidic residues" evidence="1">
    <location>
        <begin position="23"/>
        <end position="45"/>
    </location>
</feature>
<dbReference type="RefSeq" id="NP_001256308.1">
    <property type="nucleotide sequence ID" value="NM_001269379.1"/>
</dbReference>
<reference evidence="2 3" key="1">
    <citation type="journal article" date="1998" name="Science">
        <title>Genome sequence of the nematode C. elegans: a platform for investigating biology.</title>
        <authorList>
            <consortium name="The C. elegans sequencing consortium"/>
            <person name="Sulson J.E."/>
            <person name="Waterston R."/>
        </authorList>
    </citation>
    <scope>NUCLEOTIDE SEQUENCE [LARGE SCALE GENOMIC DNA]</scope>
    <source>
        <strain evidence="2 3">Bristol N2</strain>
    </source>
</reference>
<evidence type="ECO:0000313" key="2">
    <source>
        <dbReference type="EMBL" id="CAA98510.2"/>
    </source>
</evidence>
<name>Q21421_CAEEL</name>
<dbReference type="InParanoid" id="Q21421"/>
<dbReference type="GeneID" id="187265"/>
<accession>Q21421</accession>
<protein>
    <submittedName>
        <fullName evidence="2">TPX2 domain-containing protein</fullName>
    </submittedName>
</protein>
<dbReference type="Proteomes" id="UP000001940">
    <property type="component" value="Chromosome V"/>
</dbReference>
<dbReference type="AlphaFoldDB" id="Q21421"/>
<feature type="region of interest" description="Disordered" evidence="1">
    <location>
        <begin position="14"/>
        <end position="65"/>
    </location>
</feature>
<organism evidence="2 3">
    <name type="scientific">Caenorhabditis elegans</name>
    <dbReference type="NCBI Taxonomy" id="6239"/>
    <lineage>
        <taxon>Eukaryota</taxon>
        <taxon>Metazoa</taxon>
        <taxon>Ecdysozoa</taxon>
        <taxon>Nematoda</taxon>
        <taxon>Chromadorea</taxon>
        <taxon>Rhabditida</taxon>
        <taxon>Rhabditina</taxon>
        <taxon>Rhabditomorpha</taxon>
        <taxon>Rhabditoidea</taxon>
        <taxon>Rhabditidae</taxon>
        <taxon>Peloderinae</taxon>
        <taxon>Caenorhabditis</taxon>
    </lineage>
</organism>
<dbReference type="PaxDb" id="6239-K10D6.3a"/>
<feature type="compositionally biased region" description="Low complexity" evidence="1">
    <location>
        <begin position="52"/>
        <end position="64"/>
    </location>
</feature>
<evidence type="ECO:0000313" key="4">
    <source>
        <dbReference type="WormBase" id="K10D6.3a"/>
    </source>
</evidence>
<dbReference type="SMR" id="Q21421"/>
<dbReference type="CTD" id="187265"/>
<dbReference type="WormBase" id="K10D6.3a">
    <property type="protein sequence ID" value="CE44153"/>
    <property type="gene ID" value="WBGene00010743"/>
</dbReference>
<sequence>MQFGYFFELEVHLTTKKTPSPKSPKEKTDEDKVLRSSREKIERELQVMSTQPSHPSSSNDLDSSIGTARIEVVSVPVKPRNKFSTTPVKRVEMKKSKESDSVDKALKVKSSLDCMKLEKPAPTTCEMKAA</sequence>